<reference evidence="1" key="1">
    <citation type="journal article" date="2014" name="Front. Microbiol.">
        <title>High frequency of phylogenetically diverse reductive dehalogenase-homologous genes in deep subseafloor sedimentary metagenomes.</title>
        <authorList>
            <person name="Kawai M."/>
            <person name="Futagami T."/>
            <person name="Toyoda A."/>
            <person name="Takaki Y."/>
            <person name="Nishi S."/>
            <person name="Hori S."/>
            <person name="Arai W."/>
            <person name="Tsubouchi T."/>
            <person name="Morono Y."/>
            <person name="Uchiyama I."/>
            <person name="Ito T."/>
            <person name="Fujiyama A."/>
            <person name="Inagaki F."/>
            <person name="Takami H."/>
        </authorList>
    </citation>
    <scope>NUCLEOTIDE SEQUENCE</scope>
    <source>
        <strain evidence="1">Expedition CK06-06</strain>
    </source>
</reference>
<accession>X0T636</accession>
<name>X0T636_9ZZZZ</name>
<sequence>SLPEGMVDSLKYSRDLQGIENRSNDPLILFRAIYGDAIDFNKIDDVIASEPFGDANSIADKVLAFLKQGDNFANGGRIGYRSGKSVKGIMNLIKSKFGKDSIKVADDIEPSEFAKFNERNRQMTNDEIRDFADEFGIDPTEDYYNFDGTIASARKIVKDEEAYKAEMYDQYITGKLDPVAGDNTPARMKFLQRNADEARDTGDTRLFNRNDADELDNLESQFGSVNTGGIRNAEVPVEMMTEDLLLVKYPGISERLAKQIGNDKDLQRKAEAIAEIERALALQESGKSVDETISILNREPKIKMKKGGLARILEM</sequence>
<dbReference type="AlphaFoldDB" id="X0T636"/>
<dbReference type="EMBL" id="BARS01006069">
    <property type="protein sequence ID" value="GAF82811.1"/>
    <property type="molecule type" value="Genomic_DNA"/>
</dbReference>
<gene>
    <name evidence="1" type="ORF">S01H1_11873</name>
</gene>
<comment type="caution">
    <text evidence="1">The sequence shown here is derived from an EMBL/GenBank/DDBJ whole genome shotgun (WGS) entry which is preliminary data.</text>
</comment>
<organism evidence="1">
    <name type="scientific">marine sediment metagenome</name>
    <dbReference type="NCBI Taxonomy" id="412755"/>
    <lineage>
        <taxon>unclassified sequences</taxon>
        <taxon>metagenomes</taxon>
        <taxon>ecological metagenomes</taxon>
    </lineage>
</organism>
<evidence type="ECO:0000313" key="1">
    <source>
        <dbReference type="EMBL" id="GAF82811.1"/>
    </source>
</evidence>
<feature type="non-terminal residue" evidence="1">
    <location>
        <position position="1"/>
    </location>
</feature>
<proteinExistence type="predicted"/>
<protein>
    <submittedName>
        <fullName evidence="1">Uncharacterized protein</fullName>
    </submittedName>
</protein>